<dbReference type="EMBL" id="BPLR01010978">
    <property type="protein sequence ID" value="GIY43450.1"/>
    <property type="molecule type" value="Genomic_DNA"/>
</dbReference>
<sequence>MTLDQNDETENESDINIRCYSLSSSGFDYDHSENSGILPEIVFCNEKEETEPLDKYSVECPLLSESENVNENCINNYSCSGTFADSDWYFDEATGVFHEVDSSDMSEKYCLGNHLTKCAPYQITGEFESINDGFSKTYTCNESFADFDKHQEEISAASGEIVAGCKSKNCDSLGHFNDHEIDESKYSRASTSLEVNCSLNSVESVSSDDNENNCEEDSCGYTKIPNFHDSEELLNTDDTEFENSTEEELYRLAFNIPQFKNSAEKQSMSFPNIHFQEEDSLPSEPFELNTSSDAFDSSLKQSDEIEDEAVLKRKRHGYIKHHLSSVWKKFNRQHSIARKIEKKQQYKKQQNDS</sequence>
<comment type="caution">
    <text evidence="1">The sequence shown here is derived from an EMBL/GenBank/DDBJ whole genome shotgun (WGS) entry which is preliminary data.</text>
</comment>
<gene>
    <name evidence="1" type="primary">AVEN_99077_1</name>
    <name evidence="1" type="ORF">CEXT_438251</name>
</gene>
<name>A0AAV4TBF8_CAEEX</name>
<evidence type="ECO:0000313" key="2">
    <source>
        <dbReference type="Proteomes" id="UP001054945"/>
    </source>
</evidence>
<dbReference type="Proteomes" id="UP001054945">
    <property type="component" value="Unassembled WGS sequence"/>
</dbReference>
<reference evidence="1 2" key="1">
    <citation type="submission" date="2021-06" db="EMBL/GenBank/DDBJ databases">
        <title>Caerostris extrusa draft genome.</title>
        <authorList>
            <person name="Kono N."/>
            <person name="Arakawa K."/>
        </authorList>
    </citation>
    <scope>NUCLEOTIDE SEQUENCE [LARGE SCALE GENOMIC DNA]</scope>
</reference>
<dbReference type="AlphaFoldDB" id="A0AAV4TBF8"/>
<accession>A0AAV4TBF8</accession>
<protein>
    <submittedName>
        <fullName evidence="1">Uncharacterized protein</fullName>
    </submittedName>
</protein>
<keyword evidence="2" id="KW-1185">Reference proteome</keyword>
<evidence type="ECO:0000313" key="1">
    <source>
        <dbReference type="EMBL" id="GIY43450.1"/>
    </source>
</evidence>
<organism evidence="1 2">
    <name type="scientific">Caerostris extrusa</name>
    <name type="common">Bark spider</name>
    <name type="synonym">Caerostris bankana</name>
    <dbReference type="NCBI Taxonomy" id="172846"/>
    <lineage>
        <taxon>Eukaryota</taxon>
        <taxon>Metazoa</taxon>
        <taxon>Ecdysozoa</taxon>
        <taxon>Arthropoda</taxon>
        <taxon>Chelicerata</taxon>
        <taxon>Arachnida</taxon>
        <taxon>Araneae</taxon>
        <taxon>Araneomorphae</taxon>
        <taxon>Entelegynae</taxon>
        <taxon>Araneoidea</taxon>
        <taxon>Araneidae</taxon>
        <taxon>Caerostris</taxon>
    </lineage>
</organism>
<proteinExistence type="predicted"/>